<dbReference type="Proteomes" id="UP000009168">
    <property type="component" value="Unassembled WGS sequence"/>
</dbReference>
<dbReference type="AlphaFoldDB" id="I7MHF2"/>
<gene>
    <name evidence="3" type="ORF">TTHERM_00492760</name>
</gene>
<feature type="region of interest" description="Disordered" evidence="2">
    <location>
        <begin position="1"/>
        <end position="73"/>
    </location>
</feature>
<evidence type="ECO:0000256" key="1">
    <source>
        <dbReference type="SAM" id="Coils"/>
    </source>
</evidence>
<dbReference type="eggNOG" id="ENOG502RVXS">
    <property type="taxonomic scope" value="Eukaryota"/>
</dbReference>
<evidence type="ECO:0000313" key="3">
    <source>
        <dbReference type="EMBL" id="EAS02923.2"/>
    </source>
</evidence>
<dbReference type="InParanoid" id="I7MHF2"/>
<proteinExistence type="predicted"/>
<name>I7MHF2_TETTS</name>
<dbReference type="PANTHER" id="PTHR37473">
    <property type="entry name" value="EF-HAND DOMAIN-CONTAINING PROTEIN"/>
    <property type="match status" value="1"/>
</dbReference>
<organism evidence="3 4">
    <name type="scientific">Tetrahymena thermophila (strain SB210)</name>
    <dbReference type="NCBI Taxonomy" id="312017"/>
    <lineage>
        <taxon>Eukaryota</taxon>
        <taxon>Sar</taxon>
        <taxon>Alveolata</taxon>
        <taxon>Ciliophora</taxon>
        <taxon>Intramacronucleata</taxon>
        <taxon>Oligohymenophorea</taxon>
        <taxon>Hymenostomatida</taxon>
        <taxon>Tetrahymenina</taxon>
        <taxon>Tetrahymenidae</taxon>
        <taxon>Tetrahymena</taxon>
    </lineage>
</organism>
<protein>
    <submittedName>
        <fullName evidence="3">Uncharacterized protein</fullName>
    </submittedName>
</protein>
<dbReference type="PANTHER" id="PTHR37473:SF1">
    <property type="entry name" value="EF-HAND DOMAIN-CONTAINING PROTEIN"/>
    <property type="match status" value="1"/>
</dbReference>
<dbReference type="RefSeq" id="XP_001023168.2">
    <property type="nucleotide sequence ID" value="XM_001023168.3"/>
</dbReference>
<keyword evidence="4" id="KW-1185">Reference proteome</keyword>
<feature type="coiled-coil region" evidence="1">
    <location>
        <begin position="194"/>
        <end position="282"/>
    </location>
</feature>
<dbReference type="OrthoDB" id="10619061at2759"/>
<dbReference type="KEGG" id="tet:TTHERM_00492760"/>
<keyword evidence="1" id="KW-0175">Coiled coil</keyword>
<dbReference type="GeneID" id="7835763"/>
<sequence>MSEENPKTEGQAQETMQKSQLEQSNTSQVSQTQKSKMGTSLNRKLINANPYNKNGSTMSTAKSQNSHSQSMGSLYQAKQNHKVAQIKLNVITNRINKLSVEDNMLQKKADDIKERANQIYEIKRREQLKKQEAKRKKIEVEEIPFTHPVGQLEMIKCQISKKFVQDKHKDDAQYFKSLLAKDFAQKAKEDQVYMENLRWKVQQVRQQEKQAKRKQQEFLIKKLESVQNEQMSVFDTEKKQIEQKEGLLKKLEQVEMEQIKKLKTTKQRNQEALEQLDFCKNHLPKDYEDKFGKSPSNKQPPKKINGLPASKFQNQATHIYLEQDKNGNTIIKSSQA</sequence>
<feature type="compositionally biased region" description="Polar residues" evidence="2">
    <location>
        <begin position="8"/>
        <end position="42"/>
    </location>
</feature>
<evidence type="ECO:0000256" key="2">
    <source>
        <dbReference type="SAM" id="MobiDB-lite"/>
    </source>
</evidence>
<feature type="compositionally biased region" description="Polar residues" evidence="2">
    <location>
        <begin position="49"/>
        <end position="73"/>
    </location>
</feature>
<dbReference type="EMBL" id="GG662512">
    <property type="protein sequence ID" value="EAS02923.2"/>
    <property type="molecule type" value="Genomic_DNA"/>
</dbReference>
<feature type="region of interest" description="Disordered" evidence="2">
    <location>
        <begin position="284"/>
        <end position="311"/>
    </location>
</feature>
<evidence type="ECO:0000313" key="4">
    <source>
        <dbReference type="Proteomes" id="UP000009168"/>
    </source>
</evidence>
<accession>I7MHF2</accession>
<reference evidence="4" key="1">
    <citation type="journal article" date="2006" name="PLoS Biol.">
        <title>Macronuclear genome sequence of the ciliate Tetrahymena thermophila, a model eukaryote.</title>
        <authorList>
            <person name="Eisen J.A."/>
            <person name="Coyne R.S."/>
            <person name="Wu M."/>
            <person name="Wu D."/>
            <person name="Thiagarajan M."/>
            <person name="Wortman J.R."/>
            <person name="Badger J.H."/>
            <person name="Ren Q."/>
            <person name="Amedeo P."/>
            <person name="Jones K.M."/>
            <person name="Tallon L.J."/>
            <person name="Delcher A.L."/>
            <person name="Salzberg S.L."/>
            <person name="Silva J.C."/>
            <person name="Haas B.J."/>
            <person name="Majoros W.H."/>
            <person name="Farzad M."/>
            <person name="Carlton J.M."/>
            <person name="Smith R.K. Jr."/>
            <person name="Garg J."/>
            <person name="Pearlman R.E."/>
            <person name="Karrer K.M."/>
            <person name="Sun L."/>
            <person name="Manning G."/>
            <person name="Elde N.C."/>
            <person name="Turkewitz A.P."/>
            <person name="Asai D.J."/>
            <person name="Wilkes D.E."/>
            <person name="Wang Y."/>
            <person name="Cai H."/>
            <person name="Collins K."/>
            <person name="Stewart B.A."/>
            <person name="Lee S.R."/>
            <person name="Wilamowska K."/>
            <person name="Weinberg Z."/>
            <person name="Ruzzo W.L."/>
            <person name="Wloga D."/>
            <person name="Gaertig J."/>
            <person name="Frankel J."/>
            <person name="Tsao C.-C."/>
            <person name="Gorovsky M.A."/>
            <person name="Keeling P.J."/>
            <person name="Waller R.F."/>
            <person name="Patron N.J."/>
            <person name="Cherry J.M."/>
            <person name="Stover N.A."/>
            <person name="Krieger C.J."/>
            <person name="del Toro C."/>
            <person name="Ryder H.F."/>
            <person name="Williamson S.C."/>
            <person name="Barbeau R.A."/>
            <person name="Hamilton E.P."/>
            <person name="Orias E."/>
        </authorList>
    </citation>
    <scope>NUCLEOTIDE SEQUENCE [LARGE SCALE GENOMIC DNA]</scope>
    <source>
        <strain evidence="4">SB210</strain>
    </source>
</reference>